<dbReference type="Pfam" id="PF12867">
    <property type="entry name" value="DinB_2"/>
    <property type="match status" value="1"/>
</dbReference>
<organism evidence="2 3">
    <name type="scientific">Amycolatopsis orientalis</name>
    <name type="common">Nocardia orientalis</name>
    <dbReference type="NCBI Taxonomy" id="31958"/>
    <lineage>
        <taxon>Bacteria</taxon>
        <taxon>Bacillati</taxon>
        <taxon>Actinomycetota</taxon>
        <taxon>Actinomycetes</taxon>
        <taxon>Pseudonocardiales</taxon>
        <taxon>Pseudonocardiaceae</taxon>
        <taxon>Amycolatopsis</taxon>
    </lineage>
</organism>
<sequence>MGIDWSKELSEQLDWHWTRHLRPRLDTLTDGEYFWEPVEGCWSVRPGEEGRFTIDWAYPEPSPPPVTTIAWRLAHIIVGVFAMRNASHFDGPPADYLTFPYAGSAKEALEQLDDAYARWRDGVRGLTIEDLARPCGPAEGPYSEYPLATLVLHINREAIHHGAEILLLRDLHTRRVPPPNRDTQATSPLAR</sequence>
<evidence type="ECO:0000313" key="3">
    <source>
        <dbReference type="Proteomes" id="UP000093695"/>
    </source>
</evidence>
<accession>A0A193C7X5</accession>
<feature type="domain" description="DinB-like" evidence="1">
    <location>
        <begin position="12"/>
        <end position="165"/>
    </location>
</feature>
<dbReference type="RefSeq" id="WP_044855673.1">
    <property type="nucleotide sequence ID" value="NZ_CP016174.1"/>
</dbReference>
<protein>
    <submittedName>
        <fullName evidence="2">Serine/arginine repetitive matrix protein 1</fullName>
    </submittedName>
</protein>
<proteinExistence type="predicted"/>
<keyword evidence="3" id="KW-1185">Reference proteome</keyword>
<dbReference type="STRING" id="31958.SD37_37370"/>
<dbReference type="InterPro" id="IPR024775">
    <property type="entry name" value="DinB-like"/>
</dbReference>
<evidence type="ECO:0000259" key="1">
    <source>
        <dbReference type="Pfam" id="PF12867"/>
    </source>
</evidence>
<gene>
    <name evidence="2" type="ORF">SD37_37370</name>
</gene>
<evidence type="ECO:0000313" key="2">
    <source>
        <dbReference type="EMBL" id="ANN20706.1"/>
    </source>
</evidence>
<dbReference type="KEGG" id="aori:SD37_37370"/>
<name>A0A193C7X5_AMYOR</name>
<dbReference type="SUPFAM" id="SSF109854">
    <property type="entry name" value="DinB/YfiT-like putative metalloenzymes"/>
    <property type="match status" value="1"/>
</dbReference>
<dbReference type="AlphaFoldDB" id="A0A193C7X5"/>
<reference evidence="2 3" key="1">
    <citation type="journal article" date="2015" name="Genome Announc.">
        <title>Draft Genome Sequence of Norvancomycin-Producing Strain Amycolatopsis orientalis CPCC200066.</title>
        <authorList>
            <person name="Lei X."/>
            <person name="Yuan F."/>
            <person name="Shi Y."/>
            <person name="Li X."/>
            <person name="Wang L."/>
            <person name="Hong B."/>
        </authorList>
    </citation>
    <scope>NUCLEOTIDE SEQUENCE [LARGE SCALE GENOMIC DNA]</scope>
    <source>
        <strain evidence="2 3">B-37</strain>
    </source>
</reference>
<dbReference type="Gene3D" id="1.20.120.450">
    <property type="entry name" value="dinb family like domain"/>
    <property type="match status" value="1"/>
</dbReference>
<dbReference type="Proteomes" id="UP000093695">
    <property type="component" value="Chromosome"/>
</dbReference>
<dbReference type="InterPro" id="IPR034660">
    <property type="entry name" value="DinB/YfiT-like"/>
</dbReference>
<dbReference type="EMBL" id="CP016174">
    <property type="protein sequence ID" value="ANN20706.1"/>
    <property type="molecule type" value="Genomic_DNA"/>
</dbReference>
<dbReference type="eggNOG" id="COG0174">
    <property type="taxonomic scope" value="Bacteria"/>
</dbReference>